<name>A0A165AIT6_XYLHT</name>
<dbReference type="Gene3D" id="1.10.287.1490">
    <property type="match status" value="1"/>
</dbReference>
<dbReference type="GeneID" id="28900464"/>
<feature type="coiled-coil region" evidence="1">
    <location>
        <begin position="259"/>
        <end position="300"/>
    </location>
</feature>
<organism evidence="3 4">
    <name type="scientific">Xylona heveae (strain CBS 132557 / TC161)</name>
    <dbReference type="NCBI Taxonomy" id="1328760"/>
    <lineage>
        <taxon>Eukaryota</taxon>
        <taxon>Fungi</taxon>
        <taxon>Dikarya</taxon>
        <taxon>Ascomycota</taxon>
        <taxon>Pezizomycotina</taxon>
        <taxon>Xylonomycetes</taxon>
        <taxon>Xylonales</taxon>
        <taxon>Xylonaceae</taxon>
        <taxon>Xylona</taxon>
    </lineage>
</organism>
<sequence>MGDRHYNHYDSGGYKSYDHRPSDFSQSSSRYIHEEPHPPRGPSYDRGRGRGFSFKFRGRSNFRGSPSSRGGLFQPERSRSFPGPSHINNDGAMDLDSLHESSSHTNRTRSPAGSGSNTPIHRQSSDSGENAVITVLDNFVQHVTAAAATNTQNDAASKQLLRKKSTADWTLKYQQDFPAVALQRRKATTSAKEDLKEVNQKLKHHQQLRDQLAADLARCLRTNGNLPSESEVHSLQSLSKEVHDVKCVVGQVKNLPKKLNDNTQDIEEMKKAIQALTEKNAELEKQCETAVNDSRKANAQLIAMGIGNQQKAKELEDLKNHWLSSQTAKTDSVSVDQFPANSNVADKFDELTSWKEDVENRLESLGNLADLKKEFDRTKVKADNVLDAVYGNETEVEGIIDRLENLTDKSETLATNSKSIFDELDLIKAKIEKTTEENASTKEDLPSLKEDLVSLKGDLLSLKGDLLVLKEERVQADEIFSDGLDNILNAAIEKTKSEISEAREGLLESITSLEARIREVESRPVSVADAAPAKELGEPTLPSAALALVNDQGDIRITTDNIRTLQDNVDGARGLVQNVQRAISILETSVKDLDSRLAHDKLVDCVLNLINSMVPFEKIKETEASTKQIKAMMNQLEESVTSLTSGLGGTRSQMEEDRKTVSTLTDSVGEMNTRLSQENLVDFVQDHILGVVAMNTIKETEKVVKQMRTTVNRQEDHIVYLLAGLKGAEEKVMRNQQSLSSLSNSVKDVNFRASSEYIIDCVQSHILDILPQDAVSRADFEQSKDVIKRVETMVKQLEAGQPTMATRQFAAYLVRQAAQWLVSAIKPEMEKIHVDIRLAQQGPPTTPDGLNGPQDPGVMSGLTVVLSPETVPNPGFAATRSNSLPTPGQLLPGNVIPGQQAPPPHSIPPRPVTTLPSSGAGSRPLVPIAPRIPSTAPANQMQPQQQIQHPSHTHPPIQVAPGPQSMPVGVYSPAALSRQGPHENHEEVLRSIEAHYGELQSWKSNMVSGIQARDRDLARATEAALEKHELFVKQVEELRQGFDNKISSLPLLRATSQKNSEDIGSILEDVRSILVSLKELDSLKATVDEMKPAQESNTAKVEGLWKALVEEVRKIDDRLLKLEQTNLEEPTGRRQGSAQSENGEAAGQEQLFGDSSSGPSRPRSGLFVSETSTAPTAPTPVEQPFARPSPRAGSATSMSTTTSSSAPGQPGQTGQMPSQANGSSSSSATAAKASSPDSILGPRTRRDSSSGKRIKRETSETTHDPSPRLADIPPTPTVPAHTRASPATTSSSRAHTLRRASSIARSATSSPAGLAALPAGGLAGWQVPAPSPSDNRTIKKSTPVRASRQGQDESSTPNVPSSTPAPTERSRKSGNTPRPRLAELIAAGNTAAKSSNLNASRRDGGNSSHNASSPATQAGPSPSQPSLPTYVRSRPKRKRPRMDSDSKSD</sequence>
<feature type="compositionally biased region" description="Low complexity" evidence="2">
    <location>
        <begin position="940"/>
        <end position="957"/>
    </location>
</feature>
<dbReference type="InParanoid" id="A0A165AIT6"/>
<feature type="compositionally biased region" description="Basic and acidic residues" evidence="2">
    <location>
        <begin position="31"/>
        <end position="48"/>
    </location>
</feature>
<feature type="region of interest" description="Disordered" evidence="2">
    <location>
        <begin position="935"/>
        <end position="963"/>
    </location>
</feature>
<feature type="region of interest" description="Disordered" evidence="2">
    <location>
        <begin position="1"/>
        <end position="128"/>
    </location>
</feature>
<reference evidence="3 4" key="1">
    <citation type="journal article" date="2016" name="Fungal Biol.">
        <title>The genome of Xylona heveae provides a window into fungal endophytism.</title>
        <authorList>
            <person name="Gazis R."/>
            <person name="Kuo A."/>
            <person name="Riley R."/>
            <person name="LaButti K."/>
            <person name="Lipzen A."/>
            <person name="Lin J."/>
            <person name="Amirebrahimi M."/>
            <person name="Hesse C.N."/>
            <person name="Spatafora J.W."/>
            <person name="Henrissat B."/>
            <person name="Hainaut M."/>
            <person name="Grigoriev I.V."/>
            <person name="Hibbett D.S."/>
        </authorList>
    </citation>
    <scope>NUCLEOTIDE SEQUENCE [LARGE SCALE GENOMIC DNA]</scope>
    <source>
        <strain evidence="3 4">TC161</strain>
    </source>
</reference>
<dbReference type="Proteomes" id="UP000076632">
    <property type="component" value="Unassembled WGS sequence"/>
</dbReference>
<evidence type="ECO:0000313" key="4">
    <source>
        <dbReference type="Proteomes" id="UP000076632"/>
    </source>
</evidence>
<feature type="compositionally biased region" description="Polar residues" evidence="2">
    <location>
        <begin position="1348"/>
        <end position="1365"/>
    </location>
</feature>
<evidence type="ECO:0000256" key="1">
    <source>
        <dbReference type="SAM" id="Coils"/>
    </source>
</evidence>
<dbReference type="PANTHER" id="PTHR23159:SF31">
    <property type="entry name" value="CENTROSOME-ASSOCIATED PROTEIN CEP250 ISOFORM X1"/>
    <property type="match status" value="1"/>
</dbReference>
<keyword evidence="1" id="KW-0175">Coiled coil</keyword>
<feature type="compositionally biased region" description="Polar residues" evidence="2">
    <location>
        <begin position="103"/>
        <end position="128"/>
    </location>
</feature>
<evidence type="ECO:0000256" key="2">
    <source>
        <dbReference type="SAM" id="MobiDB-lite"/>
    </source>
</evidence>
<feature type="compositionally biased region" description="Polar residues" evidence="2">
    <location>
        <begin position="1391"/>
        <end position="1427"/>
    </location>
</feature>
<feature type="compositionally biased region" description="Low complexity" evidence="2">
    <location>
        <begin position="1218"/>
        <end position="1238"/>
    </location>
</feature>
<feature type="compositionally biased region" description="Polar residues" evidence="2">
    <location>
        <begin position="1123"/>
        <end position="1142"/>
    </location>
</feature>
<proteinExistence type="predicted"/>
<accession>A0A165AIT6</accession>
<evidence type="ECO:0000313" key="3">
    <source>
        <dbReference type="EMBL" id="KZF20553.1"/>
    </source>
</evidence>
<feature type="region of interest" description="Disordered" evidence="2">
    <location>
        <begin position="870"/>
        <end position="921"/>
    </location>
</feature>
<feature type="coiled-coil region" evidence="1">
    <location>
        <begin position="424"/>
        <end position="451"/>
    </location>
</feature>
<gene>
    <name evidence="3" type="ORF">L228DRAFT_269857</name>
</gene>
<feature type="compositionally biased region" description="Low complexity" evidence="2">
    <location>
        <begin position="1279"/>
        <end position="1320"/>
    </location>
</feature>
<dbReference type="STRING" id="1328760.A0A165AIT6"/>
<protein>
    <submittedName>
        <fullName evidence="3">Uncharacterized protein</fullName>
    </submittedName>
</protein>
<dbReference type="RefSeq" id="XP_018186108.1">
    <property type="nucleotide sequence ID" value="XM_018335327.1"/>
</dbReference>
<keyword evidence="4" id="KW-1185">Reference proteome</keyword>
<feature type="compositionally biased region" description="Low complexity" evidence="2">
    <location>
        <begin position="1194"/>
        <end position="1206"/>
    </location>
</feature>
<feature type="compositionally biased region" description="Pro residues" evidence="2">
    <location>
        <begin position="900"/>
        <end position="911"/>
    </location>
</feature>
<dbReference type="PANTHER" id="PTHR23159">
    <property type="entry name" value="CENTROSOMAL PROTEIN 2"/>
    <property type="match status" value="1"/>
</dbReference>
<feature type="compositionally biased region" description="Low complexity" evidence="2">
    <location>
        <begin position="1155"/>
        <end position="1182"/>
    </location>
</feature>
<dbReference type="EMBL" id="KV407462">
    <property type="protein sequence ID" value="KZF20553.1"/>
    <property type="molecule type" value="Genomic_DNA"/>
</dbReference>
<feature type="compositionally biased region" description="Low complexity" evidence="2">
    <location>
        <begin position="51"/>
        <end position="65"/>
    </location>
</feature>
<feature type="region of interest" description="Disordered" evidence="2">
    <location>
        <begin position="1123"/>
        <end position="1449"/>
    </location>
</feature>
<feature type="compositionally biased region" description="Basic and acidic residues" evidence="2">
    <location>
        <begin position="1244"/>
        <end position="1266"/>
    </location>
</feature>